<name>A0A5N6QDE2_9ROSI</name>
<gene>
    <name evidence="2" type="ORF">FH972_001963</name>
</gene>
<dbReference type="Proteomes" id="UP000327013">
    <property type="component" value="Chromosome 1"/>
</dbReference>
<evidence type="ECO:0000256" key="1">
    <source>
        <dbReference type="SAM" id="MobiDB-lite"/>
    </source>
</evidence>
<dbReference type="AlphaFoldDB" id="A0A5N6QDE2"/>
<reference evidence="2 3" key="1">
    <citation type="submission" date="2019-06" db="EMBL/GenBank/DDBJ databases">
        <title>A chromosomal-level reference genome of Carpinus fangiana (Coryloideae, Betulaceae).</title>
        <authorList>
            <person name="Yang X."/>
            <person name="Wang Z."/>
            <person name="Zhang L."/>
            <person name="Hao G."/>
            <person name="Liu J."/>
            <person name="Yang Y."/>
        </authorList>
    </citation>
    <scope>NUCLEOTIDE SEQUENCE [LARGE SCALE GENOMIC DNA]</scope>
    <source>
        <strain evidence="2">Cfa_2016G</strain>
        <tissue evidence="2">Leaf</tissue>
    </source>
</reference>
<keyword evidence="3" id="KW-1185">Reference proteome</keyword>
<dbReference type="EMBL" id="CM017321">
    <property type="protein sequence ID" value="KAE7997318.1"/>
    <property type="molecule type" value="Genomic_DNA"/>
</dbReference>
<protein>
    <submittedName>
        <fullName evidence="2">Uncharacterized protein</fullName>
    </submittedName>
</protein>
<accession>A0A5N6QDE2</accession>
<sequence length="98" mass="10751">MAPLRMAPSRSEKSTDNNTRISPTRSGIWDQSLTIGVILKRGASHVFPHLPYDETCGICISLNNLQGKNGIGRDAVMLLASQTSIHIYMMKILIVINA</sequence>
<evidence type="ECO:0000313" key="3">
    <source>
        <dbReference type="Proteomes" id="UP000327013"/>
    </source>
</evidence>
<evidence type="ECO:0000313" key="2">
    <source>
        <dbReference type="EMBL" id="KAE7997318.1"/>
    </source>
</evidence>
<feature type="compositionally biased region" description="Polar residues" evidence="1">
    <location>
        <begin position="16"/>
        <end position="25"/>
    </location>
</feature>
<proteinExistence type="predicted"/>
<feature type="region of interest" description="Disordered" evidence="1">
    <location>
        <begin position="1"/>
        <end position="25"/>
    </location>
</feature>
<organism evidence="2 3">
    <name type="scientific">Carpinus fangiana</name>
    <dbReference type="NCBI Taxonomy" id="176857"/>
    <lineage>
        <taxon>Eukaryota</taxon>
        <taxon>Viridiplantae</taxon>
        <taxon>Streptophyta</taxon>
        <taxon>Embryophyta</taxon>
        <taxon>Tracheophyta</taxon>
        <taxon>Spermatophyta</taxon>
        <taxon>Magnoliopsida</taxon>
        <taxon>eudicotyledons</taxon>
        <taxon>Gunneridae</taxon>
        <taxon>Pentapetalae</taxon>
        <taxon>rosids</taxon>
        <taxon>fabids</taxon>
        <taxon>Fagales</taxon>
        <taxon>Betulaceae</taxon>
        <taxon>Carpinus</taxon>
    </lineage>
</organism>